<keyword evidence="4" id="KW-0238">DNA-binding</keyword>
<comment type="similarity">
    <text evidence="1 3">Belongs to the UPF0122 family.</text>
</comment>
<evidence type="ECO:0000313" key="4">
    <source>
        <dbReference type="EMBL" id="HIQ68483.1"/>
    </source>
</evidence>
<evidence type="ECO:0000256" key="2">
    <source>
        <dbReference type="ARBA" id="ARBA00024764"/>
    </source>
</evidence>
<dbReference type="SUPFAM" id="SSF88659">
    <property type="entry name" value="Sigma3 and sigma4 domains of RNA polymerase sigma factors"/>
    <property type="match status" value="1"/>
</dbReference>
<dbReference type="InterPro" id="IPR036388">
    <property type="entry name" value="WH-like_DNA-bd_sf"/>
</dbReference>
<dbReference type="HAMAP" id="MF_00245">
    <property type="entry name" value="UPF0122"/>
    <property type="match status" value="1"/>
</dbReference>
<dbReference type="PANTHER" id="PTHR40083:SF1">
    <property type="entry name" value="UPF0122 PROTEIN YLXM"/>
    <property type="match status" value="1"/>
</dbReference>
<dbReference type="Gene3D" id="1.10.10.10">
    <property type="entry name" value="Winged helix-like DNA-binding domain superfamily/Winged helix DNA-binding domain"/>
    <property type="match status" value="1"/>
</dbReference>
<dbReference type="Proteomes" id="UP000886796">
    <property type="component" value="Unassembled WGS sequence"/>
</dbReference>
<dbReference type="NCBIfam" id="NF045758">
    <property type="entry name" value="YlxM"/>
    <property type="match status" value="1"/>
</dbReference>
<name>A0A9D0Z3V2_9FIRM</name>
<accession>A0A9D0Z3V2</accession>
<dbReference type="InterPro" id="IPR007394">
    <property type="entry name" value="UPF0122"/>
</dbReference>
<reference evidence="4" key="2">
    <citation type="journal article" date="2021" name="PeerJ">
        <title>Extensive microbial diversity within the chicken gut microbiome revealed by metagenomics and culture.</title>
        <authorList>
            <person name="Gilroy R."/>
            <person name="Ravi A."/>
            <person name="Getino M."/>
            <person name="Pursley I."/>
            <person name="Horton D.L."/>
            <person name="Alikhan N.F."/>
            <person name="Baker D."/>
            <person name="Gharbi K."/>
            <person name="Hall N."/>
            <person name="Watson M."/>
            <person name="Adriaenssens E.M."/>
            <person name="Foster-Nyarko E."/>
            <person name="Jarju S."/>
            <person name="Secka A."/>
            <person name="Antonio M."/>
            <person name="Oren A."/>
            <person name="Chaudhuri R.R."/>
            <person name="La Ragione R."/>
            <person name="Hildebrand F."/>
            <person name="Pallen M.J."/>
        </authorList>
    </citation>
    <scope>NUCLEOTIDE SEQUENCE</scope>
    <source>
        <strain evidence="4">13361</strain>
    </source>
</reference>
<evidence type="ECO:0000256" key="1">
    <source>
        <dbReference type="ARBA" id="ARBA00008720"/>
    </source>
</evidence>
<gene>
    <name evidence="4" type="ORF">IAB74_08260</name>
</gene>
<dbReference type="AlphaFoldDB" id="A0A9D0Z3V2"/>
<dbReference type="PANTHER" id="PTHR40083">
    <property type="entry name" value="UPF0122 PROTEIN CBO2450/CLC_2298"/>
    <property type="match status" value="1"/>
</dbReference>
<sequence>MDALQMTLLFDYYGDLLTERQRMCIDMRYNQDMSLGEIAQELQVSRQGVYDNLNRAEALLTNMEQKTGCVRRDLQCRKVLQTIEEAAKVLENHQDSQVRQIAAKILSAAQGLEE</sequence>
<protein>
    <recommendedName>
        <fullName evidence="3">UPF0122 protein IAB74_08260</fullName>
    </recommendedName>
</protein>
<dbReference type="GO" id="GO:0003677">
    <property type="term" value="F:DNA binding"/>
    <property type="evidence" value="ECO:0007669"/>
    <property type="project" value="UniProtKB-KW"/>
</dbReference>
<comment type="caution">
    <text evidence="4">The sequence shown here is derived from an EMBL/GenBank/DDBJ whole genome shotgun (WGS) entry which is preliminary data.</text>
</comment>
<proteinExistence type="inferred from homology"/>
<comment type="function">
    <text evidence="2 3">Might take part in the signal recognition particle (SRP) pathway. This is inferred from the conservation of its genetic proximity to ftsY/ffh. May be a regulatory protein.</text>
</comment>
<dbReference type="InterPro" id="IPR013324">
    <property type="entry name" value="RNA_pol_sigma_r3/r4-like"/>
</dbReference>
<dbReference type="InterPro" id="IPR054831">
    <property type="entry name" value="UPF0122_fam_protein"/>
</dbReference>
<dbReference type="Pfam" id="PF04297">
    <property type="entry name" value="UPF0122"/>
    <property type="match status" value="1"/>
</dbReference>
<organism evidence="4 5">
    <name type="scientific">Candidatus Faecousia excrementigallinarum</name>
    <dbReference type="NCBI Taxonomy" id="2840806"/>
    <lineage>
        <taxon>Bacteria</taxon>
        <taxon>Bacillati</taxon>
        <taxon>Bacillota</taxon>
        <taxon>Clostridia</taxon>
        <taxon>Eubacteriales</taxon>
        <taxon>Oscillospiraceae</taxon>
        <taxon>Faecousia</taxon>
    </lineage>
</organism>
<reference evidence="4" key="1">
    <citation type="submission" date="2020-10" db="EMBL/GenBank/DDBJ databases">
        <authorList>
            <person name="Gilroy R."/>
        </authorList>
    </citation>
    <scope>NUCLEOTIDE SEQUENCE</scope>
    <source>
        <strain evidence="4">13361</strain>
    </source>
</reference>
<evidence type="ECO:0000256" key="3">
    <source>
        <dbReference type="HAMAP-Rule" id="MF_00245"/>
    </source>
</evidence>
<evidence type="ECO:0000313" key="5">
    <source>
        <dbReference type="Proteomes" id="UP000886796"/>
    </source>
</evidence>
<dbReference type="EMBL" id="DVFK01000111">
    <property type="protein sequence ID" value="HIQ68483.1"/>
    <property type="molecule type" value="Genomic_DNA"/>
</dbReference>